<dbReference type="Proteomes" id="UP000821837">
    <property type="component" value="Chromosome 10"/>
</dbReference>
<dbReference type="GO" id="GO:0033925">
    <property type="term" value="F:mannosyl-glycoprotein endo-beta-N-acetylglucosaminidase activity"/>
    <property type="evidence" value="ECO:0007669"/>
    <property type="project" value="UniProtKB-EC"/>
</dbReference>
<dbReference type="Gene3D" id="3.20.20.80">
    <property type="entry name" value="Glycosidases"/>
    <property type="match status" value="1"/>
</dbReference>
<dbReference type="PANTHER" id="PTHR13246:SF1">
    <property type="entry name" value="CYTOSOLIC ENDO-BETA-N-ACETYLGLUCOSAMINIDASE"/>
    <property type="match status" value="1"/>
</dbReference>
<evidence type="ECO:0000313" key="3">
    <source>
        <dbReference type="EMBL" id="KAH7975961.1"/>
    </source>
</evidence>
<evidence type="ECO:0000259" key="2">
    <source>
        <dbReference type="Pfam" id="PF03644"/>
    </source>
</evidence>
<dbReference type="InterPro" id="IPR005201">
    <property type="entry name" value="TIM_ENGase"/>
</dbReference>
<sequence length="404" mass="44357">MPPPGYISAGHLHGIPVLGSVRGMKWDADILTHMDGNITQQLASKLATIAEAARFDGWVISTASDMKSSFVPAVWNYLEALASEMRRTLPGSILLWYDSLDTNGKSVAHSEIRDENAPFFKLADGMILSTQWTVEKLATSGKAAGGGKDKVYAGIDLYARDTWYPGGHHLGEVLQLIKKHGLSAAIFFASWAFEAHGRKAFTYHMYRLSAQKDGTTYINSDFNLETKVMSYVMEGVKPPSTWMKRTMEEGVSISPQAAMQKTTGATSPNGEAGEFHLGMIAVAGDSYDVKRLVPRAASSEPSSEPWVTRLYHADDKREQGATLEEIGILVLPSRGATQILLGELIIKRPGDGTEENSVASDFWKDVFKPQAFNKETDKAALSRDIHSAKVREQQHSCPKESYVN</sequence>
<dbReference type="Pfam" id="PF03644">
    <property type="entry name" value="Glyco_hydro_85"/>
    <property type="match status" value="1"/>
</dbReference>
<dbReference type="InterPro" id="IPR032979">
    <property type="entry name" value="ENGase"/>
</dbReference>
<gene>
    <name evidence="3" type="ORF">HPB52_006859</name>
</gene>
<keyword evidence="4" id="KW-1185">Reference proteome</keyword>
<feature type="domain" description="Cytosolic endo-beta-N-acetylglucosaminidase TIM barrel" evidence="2">
    <location>
        <begin position="1"/>
        <end position="219"/>
    </location>
</feature>
<reference evidence="3" key="2">
    <citation type="submission" date="2021-09" db="EMBL/GenBank/DDBJ databases">
        <authorList>
            <person name="Jia N."/>
            <person name="Wang J."/>
            <person name="Shi W."/>
            <person name="Du L."/>
            <person name="Sun Y."/>
            <person name="Zhan W."/>
            <person name="Jiang J."/>
            <person name="Wang Q."/>
            <person name="Zhang B."/>
            <person name="Ji P."/>
            <person name="Sakyi L.B."/>
            <person name="Cui X."/>
            <person name="Yuan T."/>
            <person name="Jiang B."/>
            <person name="Yang W."/>
            <person name="Lam T.T.-Y."/>
            <person name="Chang Q."/>
            <person name="Ding S."/>
            <person name="Wang X."/>
            <person name="Zhu J."/>
            <person name="Ruan X."/>
            <person name="Zhao L."/>
            <person name="Wei J."/>
            <person name="Que T."/>
            <person name="Du C."/>
            <person name="Cheng J."/>
            <person name="Dai P."/>
            <person name="Han X."/>
            <person name="Huang E."/>
            <person name="Gao Y."/>
            <person name="Liu J."/>
            <person name="Shao H."/>
            <person name="Ye R."/>
            <person name="Li L."/>
            <person name="Wei W."/>
            <person name="Wang X."/>
            <person name="Wang C."/>
            <person name="Huo Q."/>
            <person name="Li W."/>
            <person name="Guo W."/>
            <person name="Chen H."/>
            <person name="Chen S."/>
            <person name="Zhou L."/>
            <person name="Zhou L."/>
            <person name="Ni X."/>
            <person name="Tian J."/>
            <person name="Zhou Y."/>
            <person name="Sheng Y."/>
            <person name="Liu T."/>
            <person name="Pan Y."/>
            <person name="Xia L."/>
            <person name="Li J."/>
            <person name="Zhao F."/>
            <person name="Cao W."/>
        </authorList>
    </citation>
    <scope>NUCLEOTIDE SEQUENCE</scope>
    <source>
        <strain evidence="3">Rsan-2018</strain>
        <tissue evidence="3">Larvae</tissue>
    </source>
</reference>
<accession>A0A9D4QCW9</accession>
<evidence type="ECO:0000256" key="1">
    <source>
        <dbReference type="SAM" id="MobiDB-lite"/>
    </source>
</evidence>
<reference evidence="3" key="1">
    <citation type="journal article" date="2020" name="Cell">
        <title>Large-Scale Comparative Analyses of Tick Genomes Elucidate Their Genetic Diversity and Vector Capacities.</title>
        <authorList>
            <consortium name="Tick Genome and Microbiome Consortium (TIGMIC)"/>
            <person name="Jia N."/>
            <person name="Wang J."/>
            <person name="Shi W."/>
            <person name="Du L."/>
            <person name="Sun Y."/>
            <person name="Zhan W."/>
            <person name="Jiang J.F."/>
            <person name="Wang Q."/>
            <person name="Zhang B."/>
            <person name="Ji P."/>
            <person name="Bell-Sakyi L."/>
            <person name="Cui X.M."/>
            <person name="Yuan T.T."/>
            <person name="Jiang B.G."/>
            <person name="Yang W.F."/>
            <person name="Lam T.T."/>
            <person name="Chang Q.C."/>
            <person name="Ding S.J."/>
            <person name="Wang X.J."/>
            <person name="Zhu J.G."/>
            <person name="Ruan X.D."/>
            <person name="Zhao L."/>
            <person name="Wei J.T."/>
            <person name="Ye R.Z."/>
            <person name="Que T.C."/>
            <person name="Du C.H."/>
            <person name="Zhou Y.H."/>
            <person name="Cheng J.X."/>
            <person name="Dai P.F."/>
            <person name="Guo W.B."/>
            <person name="Han X.H."/>
            <person name="Huang E.J."/>
            <person name="Li L.F."/>
            <person name="Wei W."/>
            <person name="Gao Y.C."/>
            <person name="Liu J.Z."/>
            <person name="Shao H.Z."/>
            <person name="Wang X."/>
            <person name="Wang C.C."/>
            <person name="Yang T.C."/>
            <person name="Huo Q.B."/>
            <person name="Li W."/>
            <person name="Chen H.Y."/>
            <person name="Chen S.E."/>
            <person name="Zhou L.G."/>
            <person name="Ni X.B."/>
            <person name="Tian J.H."/>
            <person name="Sheng Y."/>
            <person name="Liu T."/>
            <person name="Pan Y.S."/>
            <person name="Xia L.Y."/>
            <person name="Li J."/>
            <person name="Zhao F."/>
            <person name="Cao W.C."/>
        </authorList>
    </citation>
    <scope>NUCLEOTIDE SEQUENCE</scope>
    <source>
        <strain evidence="3">Rsan-2018</strain>
    </source>
</reference>
<name>A0A9D4QCW9_RHISA</name>
<proteinExistence type="predicted"/>
<organism evidence="3 4">
    <name type="scientific">Rhipicephalus sanguineus</name>
    <name type="common">Brown dog tick</name>
    <name type="synonym">Ixodes sanguineus</name>
    <dbReference type="NCBI Taxonomy" id="34632"/>
    <lineage>
        <taxon>Eukaryota</taxon>
        <taxon>Metazoa</taxon>
        <taxon>Ecdysozoa</taxon>
        <taxon>Arthropoda</taxon>
        <taxon>Chelicerata</taxon>
        <taxon>Arachnida</taxon>
        <taxon>Acari</taxon>
        <taxon>Parasitiformes</taxon>
        <taxon>Ixodida</taxon>
        <taxon>Ixodoidea</taxon>
        <taxon>Ixodidae</taxon>
        <taxon>Rhipicephalinae</taxon>
        <taxon>Rhipicephalus</taxon>
        <taxon>Rhipicephalus</taxon>
    </lineage>
</organism>
<dbReference type="EMBL" id="JABSTV010001246">
    <property type="protein sequence ID" value="KAH7975961.1"/>
    <property type="molecule type" value="Genomic_DNA"/>
</dbReference>
<dbReference type="GO" id="GO:0005829">
    <property type="term" value="C:cytosol"/>
    <property type="evidence" value="ECO:0007669"/>
    <property type="project" value="UniProtKB-SubCell"/>
</dbReference>
<comment type="caution">
    <text evidence="3">The sequence shown here is derived from an EMBL/GenBank/DDBJ whole genome shotgun (WGS) entry which is preliminary data.</text>
</comment>
<dbReference type="VEuPathDB" id="VectorBase:RSAN_036298"/>
<evidence type="ECO:0000313" key="4">
    <source>
        <dbReference type="Proteomes" id="UP000821837"/>
    </source>
</evidence>
<dbReference type="AlphaFoldDB" id="A0A9D4QCW9"/>
<dbReference type="PANTHER" id="PTHR13246">
    <property type="entry name" value="ENDO BETA N-ACETYLGLUCOSAMINIDASE"/>
    <property type="match status" value="1"/>
</dbReference>
<feature type="compositionally biased region" description="Basic and acidic residues" evidence="1">
    <location>
        <begin position="378"/>
        <end position="398"/>
    </location>
</feature>
<protein>
    <recommendedName>
        <fullName evidence="2">Cytosolic endo-beta-N-acetylglucosaminidase TIM barrel domain-containing protein</fullName>
    </recommendedName>
</protein>
<feature type="region of interest" description="Disordered" evidence="1">
    <location>
        <begin position="378"/>
        <end position="404"/>
    </location>
</feature>